<protein>
    <recommendedName>
        <fullName evidence="1">Polymerase/histidinol phosphatase N-terminal domain-containing protein</fullName>
    </recommendedName>
</protein>
<dbReference type="InterPro" id="IPR047967">
    <property type="entry name" value="PolX_PHP"/>
</dbReference>
<evidence type="ECO:0000313" key="2">
    <source>
        <dbReference type="EMBL" id="CCH76847.1"/>
    </source>
</evidence>
<dbReference type="PANTHER" id="PTHR36928:SF1">
    <property type="entry name" value="PHOSPHATASE YCDX-RELATED"/>
    <property type="match status" value="1"/>
</dbReference>
<accession>A0A077LVK4</accession>
<organism evidence="2 3">
    <name type="scientific">Nostocoides japonicum T1-X7</name>
    <dbReference type="NCBI Taxonomy" id="1194083"/>
    <lineage>
        <taxon>Bacteria</taxon>
        <taxon>Bacillati</taxon>
        <taxon>Actinomycetota</taxon>
        <taxon>Actinomycetes</taxon>
        <taxon>Micrococcales</taxon>
        <taxon>Intrasporangiaceae</taxon>
        <taxon>Nostocoides</taxon>
    </lineage>
</organism>
<dbReference type="PIRSF" id="PIRSF036978">
    <property type="entry name" value="UCP036978_PHPhdr"/>
    <property type="match status" value="1"/>
</dbReference>
<evidence type="ECO:0000313" key="3">
    <source>
        <dbReference type="Proteomes" id="UP000035721"/>
    </source>
</evidence>
<gene>
    <name evidence="2" type="ORF">BN12_150021</name>
</gene>
<proteinExistence type="predicted"/>
<dbReference type="STRING" id="1194083.BN12_150021"/>
<dbReference type="GO" id="GO:0042578">
    <property type="term" value="F:phosphoric ester hydrolase activity"/>
    <property type="evidence" value="ECO:0007669"/>
    <property type="project" value="TreeGrafter"/>
</dbReference>
<name>A0A077LVK4_9MICO</name>
<dbReference type="Gene3D" id="1.10.150.110">
    <property type="entry name" value="DNA polymerase beta, N-terminal domain-like"/>
    <property type="match status" value="1"/>
</dbReference>
<dbReference type="SUPFAM" id="SSF89550">
    <property type="entry name" value="PHP domain-like"/>
    <property type="match status" value="1"/>
</dbReference>
<dbReference type="Pfam" id="PF02811">
    <property type="entry name" value="PHP"/>
    <property type="match status" value="1"/>
</dbReference>
<comment type="caution">
    <text evidence="2">The sequence shown here is derived from an EMBL/GenBank/DDBJ whole genome shotgun (WGS) entry which is preliminary data.</text>
</comment>
<dbReference type="SUPFAM" id="SSF47802">
    <property type="entry name" value="DNA polymerase beta, N-terminal domain-like"/>
    <property type="match status" value="1"/>
</dbReference>
<dbReference type="InterPro" id="IPR017078">
    <property type="entry name" value="UCP036978_PHPhdr"/>
</dbReference>
<dbReference type="NCBIfam" id="NF005928">
    <property type="entry name" value="PRK07945.1"/>
    <property type="match status" value="1"/>
</dbReference>
<dbReference type="EMBL" id="CAJB01000057">
    <property type="protein sequence ID" value="CCH76847.1"/>
    <property type="molecule type" value="Genomic_DNA"/>
</dbReference>
<reference evidence="2 3" key="1">
    <citation type="journal article" date="2013" name="ISME J.">
        <title>A metabolic model for members of the genus Tetrasphaera involved in enhanced biological phosphorus removal.</title>
        <authorList>
            <person name="Kristiansen R."/>
            <person name="Nguyen H.T.T."/>
            <person name="Saunders A.M."/>
            <person name="Nielsen J.L."/>
            <person name="Wimmer R."/>
            <person name="Le V.Q."/>
            <person name="McIlroy S.J."/>
            <person name="Petrovski S."/>
            <person name="Seviour R.J."/>
            <person name="Calteau A."/>
            <person name="Nielsen K.L."/>
            <person name="Nielsen P.H."/>
        </authorList>
    </citation>
    <scope>NUCLEOTIDE SEQUENCE [LARGE SCALE GENOMIC DNA]</scope>
    <source>
        <strain evidence="2 3">T1-X7</strain>
    </source>
</reference>
<dbReference type="SMART" id="SM00481">
    <property type="entry name" value="POLIIIAc"/>
    <property type="match status" value="1"/>
</dbReference>
<dbReference type="InterPro" id="IPR016195">
    <property type="entry name" value="Pol/histidinol_Pase-like"/>
</dbReference>
<feature type="domain" description="Polymerase/histidinol phosphatase N-terminal" evidence="1">
    <location>
        <begin position="112"/>
        <end position="192"/>
    </location>
</feature>
<evidence type="ECO:0000259" key="1">
    <source>
        <dbReference type="SMART" id="SM00481"/>
    </source>
</evidence>
<dbReference type="RefSeq" id="WP_048550084.1">
    <property type="nucleotide sequence ID" value="NZ_HF570958.1"/>
</dbReference>
<dbReference type="InterPro" id="IPR027421">
    <property type="entry name" value="DNA_pol_lamdba_lyase_dom_sf"/>
</dbReference>
<dbReference type="GO" id="GO:0008270">
    <property type="term" value="F:zinc ion binding"/>
    <property type="evidence" value="ECO:0007669"/>
    <property type="project" value="TreeGrafter"/>
</dbReference>
<dbReference type="InterPro" id="IPR004013">
    <property type="entry name" value="PHP_dom"/>
</dbReference>
<dbReference type="InterPro" id="IPR050243">
    <property type="entry name" value="PHP_phosphatase"/>
</dbReference>
<keyword evidence="3" id="KW-1185">Reference proteome</keyword>
<dbReference type="AlphaFoldDB" id="A0A077LVK4"/>
<dbReference type="PANTHER" id="PTHR36928">
    <property type="entry name" value="PHOSPHATASE YCDX-RELATED"/>
    <property type="match status" value="1"/>
</dbReference>
<dbReference type="Gene3D" id="3.20.20.140">
    <property type="entry name" value="Metal-dependent hydrolases"/>
    <property type="match status" value="1"/>
</dbReference>
<dbReference type="CDD" id="cd07436">
    <property type="entry name" value="PHP_PolX"/>
    <property type="match status" value="1"/>
</dbReference>
<dbReference type="FunFam" id="3.20.20.140:FF:000047">
    <property type="entry name" value="PHP domain-containing protein"/>
    <property type="match status" value="1"/>
</dbReference>
<sequence>MAAEPEPLTAPVDPIDALRRTAYLMERARAGSYRVDAFRNALALLKAMPPDELSARLEQGTIRDVSGIGSSTGEVIEQAYAGELPTRLARLQAEAEAPLAEGGADYWAALVGDCHSHSTWSDGGSPIDEMVLAAIELGQSWLVLTDHSPRLTVARGLTAERLTQQLGVLAAIDRSLDGTFRLLPGIEVDILDDGSLDQSDAMLARLDLVTASVHSKLKMDKAAMTRRMVRAVSDPRVDVLGHCTGRLVTGGRGKRPQSQFDAEAVFAACAEHGTAVEINSRPERRDPPDELILLALEHDCLFAIDSDAHAPGQLEMKRYGCERAARLGVPLDRIVTTWDVDRLLEWSRPGKGA</sequence>
<dbReference type="GO" id="GO:0005829">
    <property type="term" value="C:cytosol"/>
    <property type="evidence" value="ECO:0007669"/>
    <property type="project" value="TreeGrafter"/>
</dbReference>
<dbReference type="InterPro" id="IPR003141">
    <property type="entry name" value="Pol/His_phosphatase_N"/>
</dbReference>
<dbReference type="OrthoDB" id="9808747at2"/>
<dbReference type="Proteomes" id="UP000035721">
    <property type="component" value="Unassembled WGS sequence"/>
</dbReference>